<dbReference type="PANTHER" id="PTHR14879:SF5">
    <property type="entry name" value="RING-TYPE DOMAIN-CONTAINING PROTEIN"/>
    <property type="match status" value="1"/>
</dbReference>
<dbReference type="SUPFAM" id="SSF57850">
    <property type="entry name" value="RING/U-box"/>
    <property type="match status" value="1"/>
</dbReference>
<evidence type="ECO:0000313" key="4">
    <source>
        <dbReference type="EMBL" id="KAI5079263.1"/>
    </source>
</evidence>
<protein>
    <recommendedName>
        <fullName evidence="3">RING-type domain-containing protein</fullName>
    </recommendedName>
</protein>
<keyword evidence="5" id="KW-1185">Reference proteome</keyword>
<evidence type="ECO:0000256" key="2">
    <source>
        <dbReference type="SAM" id="Coils"/>
    </source>
</evidence>
<evidence type="ECO:0000259" key="3">
    <source>
        <dbReference type="PROSITE" id="PS50089"/>
    </source>
</evidence>
<dbReference type="InterPro" id="IPR001841">
    <property type="entry name" value="Znf_RING"/>
</dbReference>
<dbReference type="InterPro" id="IPR051728">
    <property type="entry name" value="RING-FYVE_E3_ubiquitin-ligase"/>
</dbReference>
<dbReference type="Gene3D" id="3.30.40.10">
    <property type="entry name" value="Zinc/RING finger domain, C3HC4 (zinc finger)"/>
    <property type="match status" value="1"/>
</dbReference>
<dbReference type="EMBL" id="JABFUD020000005">
    <property type="protein sequence ID" value="KAI5079263.1"/>
    <property type="molecule type" value="Genomic_DNA"/>
</dbReference>
<dbReference type="GO" id="GO:0008270">
    <property type="term" value="F:zinc ion binding"/>
    <property type="evidence" value="ECO:0007669"/>
    <property type="project" value="UniProtKB-KW"/>
</dbReference>
<keyword evidence="1" id="KW-0479">Metal-binding</keyword>
<dbReference type="SMART" id="SM00184">
    <property type="entry name" value="RING"/>
    <property type="match status" value="1"/>
</dbReference>
<evidence type="ECO:0000313" key="5">
    <source>
        <dbReference type="Proteomes" id="UP000886520"/>
    </source>
</evidence>
<keyword evidence="1" id="KW-0862">Zinc</keyword>
<feature type="domain" description="RING-type" evidence="3">
    <location>
        <begin position="220"/>
        <end position="259"/>
    </location>
</feature>
<name>A0A9D4V4U2_ADICA</name>
<organism evidence="4 5">
    <name type="scientific">Adiantum capillus-veneris</name>
    <name type="common">Maidenhair fern</name>
    <dbReference type="NCBI Taxonomy" id="13818"/>
    <lineage>
        <taxon>Eukaryota</taxon>
        <taxon>Viridiplantae</taxon>
        <taxon>Streptophyta</taxon>
        <taxon>Embryophyta</taxon>
        <taxon>Tracheophyta</taxon>
        <taxon>Polypodiopsida</taxon>
        <taxon>Polypodiidae</taxon>
        <taxon>Polypodiales</taxon>
        <taxon>Pteridineae</taxon>
        <taxon>Pteridaceae</taxon>
        <taxon>Vittarioideae</taxon>
        <taxon>Adiantum</taxon>
    </lineage>
</organism>
<sequence length="273" mass="31030">MADAPGSHCCSCSERRGVSFKDSAVSSPRIATEEEEAWLQWEDQILQAMVVPASPSPSRDAEVFNVQDELAQWTQAEVQTHAIEEAELICGLEEQKEQQLLELANSENVHQYLLMKSLVNGASYLTDAKALEEADIQDLIFVQQSAKALLQLVDDNMHARLEEERLKALDQYNKALVSHKEIEATAAREKALLKAEISKLKRDCRDLNEKFEQEKDRTTCRICFLKPRDVLPLPCMHFDYCHSCLHQYQKMRNICPTCRSPISGVLRHNLSMG</sequence>
<dbReference type="PANTHER" id="PTHR14879">
    <property type="entry name" value="CASPASE REGULATOR, RING FINGER DOMAIN-CONTAINING"/>
    <property type="match status" value="1"/>
</dbReference>
<dbReference type="PROSITE" id="PS50089">
    <property type="entry name" value="ZF_RING_2"/>
    <property type="match status" value="1"/>
</dbReference>
<feature type="coiled-coil region" evidence="2">
    <location>
        <begin position="183"/>
        <end position="217"/>
    </location>
</feature>
<dbReference type="OrthoDB" id="1888855at2759"/>
<gene>
    <name evidence="4" type="ORF">GOP47_0004742</name>
</gene>
<dbReference type="Proteomes" id="UP000886520">
    <property type="component" value="Chromosome 5"/>
</dbReference>
<accession>A0A9D4V4U2</accession>
<dbReference type="Pfam" id="PF13920">
    <property type="entry name" value="zf-C3HC4_3"/>
    <property type="match status" value="1"/>
</dbReference>
<reference evidence="4 5" key="1">
    <citation type="submission" date="2021-01" db="EMBL/GenBank/DDBJ databases">
        <title>Adiantum capillus-veneris genome.</title>
        <authorList>
            <person name="Fang Y."/>
            <person name="Liao Q."/>
        </authorList>
    </citation>
    <scope>NUCLEOTIDE SEQUENCE [LARGE SCALE GENOMIC DNA]</scope>
    <source>
        <strain evidence="4">H3</strain>
        <tissue evidence="4">Leaf</tissue>
    </source>
</reference>
<proteinExistence type="predicted"/>
<keyword evidence="2" id="KW-0175">Coiled coil</keyword>
<comment type="caution">
    <text evidence="4">The sequence shown here is derived from an EMBL/GenBank/DDBJ whole genome shotgun (WGS) entry which is preliminary data.</text>
</comment>
<evidence type="ECO:0000256" key="1">
    <source>
        <dbReference type="PROSITE-ProRule" id="PRU00175"/>
    </source>
</evidence>
<keyword evidence="1" id="KW-0863">Zinc-finger</keyword>
<dbReference type="AlphaFoldDB" id="A0A9D4V4U2"/>
<dbReference type="InterPro" id="IPR013083">
    <property type="entry name" value="Znf_RING/FYVE/PHD"/>
</dbReference>